<dbReference type="Proteomes" id="UP000095149">
    <property type="component" value="Unassembled WGS sequence"/>
</dbReference>
<evidence type="ECO:0000313" key="2">
    <source>
        <dbReference type="EMBL" id="ODO00433.1"/>
    </source>
</evidence>
<dbReference type="AlphaFoldDB" id="A0A1E3JHX5"/>
<name>A0A1E3JHX5_9TREE</name>
<feature type="signal peptide" evidence="1">
    <location>
        <begin position="1"/>
        <end position="19"/>
    </location>
</feature>
<dbReference type="EMBL" id="MEKH01000011">
    <property type="protein sequence ID" value="ODO00433.1"/>
    <property type="molecule type" value="Genomic_DNA"/>
</dbReference>
<dbReference type="SUPFAM" id="SSF50370">
    <property type="entry name" value="Ricin B-like lectins"/>
    <property type="match status" value="1"/>
</dbReference>
<accession>A0A1E3JHX5</accession>
<keyword evidence="1" id="KW-0732">Signal</keyword>
<organism evidence="2 3">
    <name type="scientific">Cryptococcus amylolentus CBS 6273</name>
    <dbReference type="NCBI Taxonomy" id="1296118"/>
    <lineage>
        <taxon>Eukaryota</taxon>
        <taxon>Fungi</taxon>
        <taxon>Dikarya</taxon>
        <taxon>Basidiomycota</taxon>
        <taxon>Agaricomycotina</taxon>
        <taxon>Tremellomycetes</taxon>
        <taxon>Tremellales</taxon>
        <taxon>Cryptococcaceae</taxon>
        <taxon>Cryptococcus</taxon>
    </lineage>
</organism>
<dbReference type="InterPro" id="IPR035992">
    <property type="entry name" value="Ricin_B-like_lectins"/>
</dbReference>
<evidence type="ECO:0000313" key="3">
    <source>
        <dbReference type="Proteomes" id="UP000095149"/>
    </source>
</evidence>
<protein>
    <submittedName>
        <fullName evidence="2">Uncharacterized protein</fullName>
    </submittedName>
</protein>
<dbReference type="Gene3D" id="2.80.10.50">
    <property type="match status" value="1"/>
</dbReference>
<proteinExistence type="predicted"/>
<gene>
    <name evidence="2" type="ORF">I350_07073</name>
</gene>
<dbReference type="PROSITE" id="PS50231">
    <property type="entry name" value="RICIN_B_LECTIN"/>
    <property type="match status" value="1"/>
</dbReference>
<comment type="caution">
    <text evidence="2">The sequence shown here is derived from an EMBL/GenBank/DDBJ whole genome shotgun (WGS) entry which is preliminary data.</text>
</comment>
<sequence length="175" mass="19223">MLFPTISIFLTLPLTLTQAFPLTKRHDAVKIRSRRNDQCLTPSPSSDTDTYTNGTPLTTVNCTFAKLLPWTPDLGKRIMKIWHSYPGLFQQTWYRTYDQRIAIFGGDQCLDLGDDGPQTHVLFSPSPSPSPCLLYECTDGNTNQIWTLNYGDGGGGGTTTTTTTASSPGPTPTID</sequence>
<feature type="chain" id="PRO_5009130374" evidence="1">
    <location>
        <begin position="20"/>
        <end position="175"/>
    </location>
</feature>
<evidence type="ECO:0000256" key="1">
    <source>
        <dbReference type="SAM" id="SignalP"/>
    </source>
</evidence>
<reference evidence="2 3" key="1">
    <citation type="submission" date="2016-06" db="EMBL/GenBank/DDBJ databases">
        <title>Evolution of pathogenesis and genome organization in the Tremellales.</title>
        <authorList>
            <person name="Cuomo C."/>
            <person name="Litvintseva A."/>
            <person name="Heitman J."/>
            <person name="Chen Y."/>
            <person name="Sun S."/>
            <person name="Springer D."/>
            <person name="Dromer F."/>
            <person name="Young S."/>
            <person name="Zeng Q."/>
            <person name="Chapman S."/>
            <person name="Gujja S."/>
            <person name="Saif S."/>
            <person name="Birren B."/>
        </authorList>
    </citation>
    <scope>NUCLEOTIDE SEQUENCE [LARGE SCALE GENOMIC DNA]</scope>
    <source>
        <strain evidence="2 3">CBS 6273</strain>
    </source>
</reference>